<evidence type="ECO:0000313" key="2">
    <source>
        <dbReference type="EMBL" id="BBD07831.1"/>
    </source>
</evidence>
<feature type="transmembrane region" description="Helical" evidence="1">
    <location>
        <begin position="51"/>
        <end position="72"/>
    </location>
</feature>
<dbReference type="EMBL" id="AP017378">
    <property type="protein sequence ID" value="BBD07831.1"/>
    <property type="molecule type" value="Genomic_DNA"/>
</dbReference>
<dbReference type="PANTHER" id="PTHR34300">
    <property type="entry name" value="QUEUOSINE PRECURSOR TRANSPORTER-RELATED"/>
    <property type="match status" value="1"/>
</dbReference>
<accession>A0A2Z6AX70</accession>
<keyword evidence="1" id="KW-0812">Transmembrane</keyword>
<feature type="transmembrane region" description="Helical" evidence="1">
    <location>
        <begin position="167"/>
        <end position="186"/>
    </location>
</feature>
<comment type="similarity">
    <text evidence="1">Belongs to the vitamin uptake transporter (VUT/ECF) (TC 2.A.88) family. Q precursor transporter subfamily.</text>
</comment>
<feature type="transmembrane region" description="Helical" evidence="1">
    <location>
        <begin position="29"/>
        <end position="45"/>
    </location>
</feature>
<dbReference type="AlphaFoldDB" id="A0A2Z6AX70"/>
<dbReference type="RefSeq" id="WP_126377425.1">
    <property type="nucleotide sequence ID" value="NZ_AP017378.1"/>
</dbReference>
<comment type="function">
    <text evidence="1">Involved in the import of queuosine (Q) precursors, required for Q precursor salvage.</text>
</comment>
<dbReference type="InterPro" id="IPR003744">
    <property type="entry name" value="YhhQ"/>
</dbReference>
<dbReference type="PANTHER" id="PTHR34300:SF2">
    <property type="entry name" value="QUEUOSINE PRECURSOR TRANSPORTER-RELATED"/>
    <property type="match status" value="1"/>
</dbReference>
<sequence length="230" mass="25717">MNELLWLSFAVLDLTMVVVLFRLFGKPALYGLIVFNLLLCNIQVLKTIELFGFTTTLGNVLYASVFLATDLLGEFYGKDAAKKGVLLGFAVLVMATVYMQIAMQFTPSADDFVQPHLEAIFGLLPRLALASLAAYLVSQLHDIWAYHFWRKRTGEGKLWLRNNLSTLVSQLLDSAIFCLIAFWGVFETPVLIEILITTYLFKAFVAALDTPFIYLAKRVVSRERAAASAS</sequence>
<feature type="transmembrane region" description="Helical" evidence="1">
    <location>
        <begin position="6"/>
        <end position="24"/>
    </location>
</feature>
<dbReference type="HAMAP" id="MF_02088">
    <property type="entry name" value="Q_prec_transport"/>
    <property type="match status" value="1"/>
</dbReference>
<keyword evidence="1" id="KW-1133">Transmembrane helix</keyword>
<keyword evidence="1" id="KW-0472">Membrane</keyword>
<keyword evidence="1" id="KW-1003">Cell membrane</keyword>
<comment type="subcellular location">
    <subcellularLocation>
        <location evidence="1">Cell membrane</location>
        <topology evidence="1">Multi-pass membrane protein</topology>
    </subcellularLocation>
</comment>
<dbReference type="Proteomes" id="UP000269883">
    <property type="component" value="Chromosome"/>
</dbReference>
<evidence type="ECO:0000256" key="1">
    <source>
        <dbReference type="HAMAP-Rule" id="MF_02088"/>
    </source>
</evidence>
<protein>
    <recommendedName>
        <fullName evidence="1">Probable queuosine precursor transporter</fullName>
        <shortName evidence="1">Q precursor transporter</shortName>
    </recommendedName>
</protein>
<dbReference type="GO" id="GO:0005886">
    <property type="term" value="C:plasma membrane"/>
    <property type="evidence" value="ECO:0007669"/>
    <property type="project" value="UniProtKB-SubCell"/>
</dbReference>
<dbReference type="Pfam" id="PF02592">
    <property type="entry name" value="Vut_1"/>
    <property type="match status" value="1"/>
</dbReference>
<dbReference type="KEGG" id="dfl:DFE_1105"/>
<reference evidence="2 3" key="1">
    <citation type="journal article" date="2018" name="Sci. Adv.">
        <title>Multi-heme cytochromes provide a pathway for survival in energy-limited environments.</title>
        <authorList>
            <person name="Deng X."/>
            <person name="Dohmae N."/>
            <person name="Nealson K.H."/>
            <person name="Hashimoto K."/>
            <person name="Okamoto A."/>
        </authorList>
    </citation>
    <scope>NUCLEOTIDE SEQUENCE [LARGE SCALE GENOMIC DNA]</scope>
    <source>
        <strain evidence="2 3">IS5</strain>
    </source>
</reference>
<evidence type="ECO:0000313" key="3">
    <source>
        <dbReference type="Proteomes" id="UP000269883"/>
    </source>
</evidence>
<dbReference type="NCBIfam" id="TIGR00697">
    <property type="entry name" value="queuosine precursor transporter"/>
    <property type="match status" value="1"/>
</dbReference>
<dbReference type="OrthoDB" id="7065604at2"/>
<keyword evidence="3" id="KW-1185">Reference proteome</keyword>
<dbReference type="GO" id="GO:0022857">
    <property type="term" value="F:transmembrane transporter activity"/>
    <property type="evidence" value="ECO:0007669"/>
    <property type="project" value="UniProtKB-UniRule"/>
</dbReference>
<feature type="transmembrane region" description="Helical" evidence="1">
    <location>
        <begin position="84"/>
        <end position="103"/>
    </location>
</feature>
<keyword evidence="1" id="KW-0813">Transport</keyword>
<feature type="transmembrane region" description="Helical" evidence="1">
    <location>
        <begin position="192"/>
        <end position="215"/>
    </location>
</feature>
<name>A0A2Z6AX70_9BACT</name>
<organism evidence="2 3">
    <name type="scientific">Desulfovibrio ferrophilus</name>
    <dbReference type="NCBI Taxonomy" id="241368"/>
    <lineage>
        <taxon>Bacteria</taxon>
        <taxon>Pseudomonadati</taxon>
        <taxon>Thermodesulfobacteriota</taxon>
        <taxon>Desulfovibrionia</taxon>
        <taxon>Desulfovibrionales</taxon>
        <taxon>Desulfovibrionaceae</taxon>
        <taxon>Desulfovibrio</taxon>
    </lineage>
</organism>
<proteinExistence type="inferred from homology"/>
<gene>
    <name evidence="2" type="ORF">DFE_1105</name>
</gene>
<feature type="transmembrane region" description="Helical" evidence="1">
    <location>
        <begin position="123"/>
        <end position="146"/>
    </location>
</feature>